<dbReference type="NCBIfam" id="TIGR02698">
    <property type="entry name" value="CopY_TcrY"/>
    <property type="match status" value="1"/>
</dbReference>
<dbReference type="SUPFAM" id="SSF46785">
    <property type="entry name" value="Winged helix' DNA-binding domain"/>
    <property type="match status" value="1"/>
</dbReference>
<proteinExistence type="inferred from homology"/>
<keyword evidence="4" id="KW-0804">Transcription</keyword>
<reference evidence="5 6" key="1">
    <citation type="submission" date="2018-09" db="EMBL/GenBank/DDBJ databases">
        <title>Genome sequencing of strain BHWM-4.</title>
        <authorList>
            <person name="Heo J."/>
            <person name="Kim S.-J."/>
            <person name="Kwon S.-W."/>
        </authorList>
    </citation>
    <scope>NUCLEOTIDE SEQUENCE [LARGE SCALE GENOMIC DNA]</scope>
    <source>
        <strain evidence="5 6">BHWM-4</strain>
    </source>
</reference>
<evidence type="ECO:0000256" key="1">
    <source>
        <dbReference type="ARBA" id="ARBA00011046"/>
    </source>
</evidence>
<dbReference type="KEGG" id="abom:D7I45_02480"/>
<evidence type="ECO:0000256" key="2">
    <source>
        <dbReference type="ARBA" id="ARBA00023015"/>
    </source>
</evidence>
<keyword evidence="3" id="KW-0238">DNA-binding</keyword>
<dbReference type="AlphaFoldDB" id="A0A387AZE0"/>
<dbReference type="Proteomes" id="UP000272003">
    <property type="component" value="Chromosome"/>
</dbReference>
<dbReference type="EMBL" id="CP032626">
    <property type="protein sequence ID" value="AYF92410.1"/>
    <property type="molecule type" value="Genomic_DNA"/>
</dbReference>
<evidence type="ECO:0000256" key="4">
    <source>
        <dbReference type="ARBA" id="ARBA00023163"/>
    </source>
</evidence>
<name>A0A387AZE0_9LACO</name>
<dbReference type="PIRSF" id="PIRSF019455">
    <property type="entry name" value="CopR_AtkY"/>
    <property type="match status" value="1"/>
</dbReference>
<dbReference type="GO" id="GO:0003677">
    <property type="term" value="F:DNA binding"/>
    <property type="evidence" value="ECO:0007669"/>
    <property type="project" value="UniProtKB-KW"/>
</dbReference>
<dbReference type="InterPro" id="IPR014071">
    <property type="entry name" value="Cu_transp_CopY/TcrY"/>
</dbReference>
<dbReference type="InterPro" id="IPR036390">
    <property type="entry name" value="WH_DNA-bd_sf"/>
</dbReference>
<comment type="similarity">
    <text evidence="1">Belongs to the BlaI transcriptional regulatory family.</text>
</comment>
<dbReference type="InterPro" id="IPR005650">
    <property type="entry name" value="BlaI_family"/>
</dbReference>
<dbReference type="Pfam" id="PF03965">
    <property type="entry name" value="Penicillinase_R"/>
    <property type="match status" value="1"/>
</dbReference>
<dbReference type="InterPro" id="IPR036388">
    <property type="entry name" value="WH-like_DNA-bd_sf"/>
</dbReference>
<keyword evidence="6" id="KW-1185">Reference proteome</keyword>
<keyword evidence="2" id="KW-0805">Transcription regulation</keyword>
<dbReference type="OrthoDB" id="1849040at2"/>
<evidence type="ECO:0000256" key="3">
    <source>
        <dbReference type="ARBA" id="ARBA00023125"/>
    </source>
</evidence>
<accession>A0A387AZE0</accession>
<sequence length="136" mass="15652">MDKSDISNSEWEVMRIIWTIGETTSSNLIDILSNKMDWSSSTIKTLLARLCKKEFLKVKKDGRRNIYFSAINEQTAYSLSAKRVFERMCCMHYGETIKDIVNSVELSKSDIDTLITLLKSKKKNAPDKVECKCLED</sequence>
<evidence type="ECO:0000313" key="6">
    <source>
        <dbReference type="Proteomes" id="UP000272003"/>
    </source>
</evidence>
<evidence type="ECO:0000313" key="5">
    <source>
        <dbReference type="EMBL" id="AYF92410.1"/>
    </source>
</evidence>
<dbReference type="RefSeq" id="WP_120784178.1">
    <property type="nucleotide sequence ID" value="NZ_CP032626.1"/>
</dbReference>
<protein>
    <submittedName>
        <fullName evidence="5">CopY/TcrY family copper transport repressor</fullName>
    </submittedName>
</protein>
<gene>
    <name evidence="5" type="ORF">D7I45_02480</name>
</gene>
<organism evidence="5 6">
    <name type="scientific">Apilactobacillus bombintestini</name>
    <dbReference type="NCBI Taxonomy" id="2419772"/>
    <lineage>
        <taxon>Bacteria</taxon>
        <taxon>Bacillati</taxon>
        <taxon>Bacillota</taxon>
        <taxon>Bacilli</taxon>
        <taxon>Lactobacillales</taxon>
        <taxon>Lactobacillaceae</taxon>
        <taxon>Apilactobacillus</taxon>
    </lineage>
</organism>
<dbReference type="GO" id="GO:0045892">
    <property type="term" value="P:negative regulation of DNA-templated transcription"/>
    <property type="evidence" value="ECO:0007669"/>
    <property type="project" value="InterPro"/>
</dbReference>
<dbReference type="Gene3D" id="1.10.10.10">
    <property type="entry name" value="Winged helix-like DNA-binding domain superfamily/Winged helix DNA-binding domain"/>
    <property type="match status" value="1"/>
</dbReference>